<name>A0AAF1BG78_9TREE</name>
<dbReference type="RefSeq" id="XP_062624344.1">
    <property type="nucleotide sequence ID" value="XM_062768360.1"/>
</dbReference>
<feature type="transmembrane region" description="Helical" evidence="1">
    <location>
        <begin position="221"/>
        <end position="239"/>
    </location>
</feature>
<evidence type="ECO:0000313" key="3">
    <source>
        <dbReference type="Proteomes" id="UP000827549"/>
    </source>
</evidence>
<organism evidence="2 3">
    <name type="scientific">Vanrija pseudolonga</name>
    <dbReference type="NCBI Taxonomy" id="143232"/>
    <lineage>
        <taxon>Eukaryota</taxon>
        <taxon>Fungi</taxon>
        <taxon>Dikarya</taxon>
        <taxon>Basidiomycota</taxon>
        <taxon>Agaricomycotina</taxon>
        <taxon>Tremellomycetes</taxon>
        <taxon>Trichosporonales</taxon>
        <taxon>Trichosporonaceae</taxon>
        <taxon>Vanrija</taxon>
    </lineage>
</organism>
<keyword evidence="3" id="KW-1185">Reference proteome</keyword>
<protein>
    <submittedName>
        <fullName evidence="2">Uncharacterized protein</fullName>
    </submittedName>
</protein>
<proteinExistence type="predicted"/>
<keyword evidence="1" id="KW-0812">Transmembrane</keyword>
<evidence type="ECO:0000313" key="2">
    <source>
        <dbReference type="EMBL" id="WOO78312.1"/>
    </source>
</evidence>
<dbReference type="AlphaFoldDB" id="A0AAF1BG78"/>
<accession>A0AAF1BG78</accession>
<dbReference type="Proteomes" id="UP000827549">
    <property type="component" value="Chromosome 2"/>
</dbReference>
<sequence>MAGEKVTGASCYSFNTTAIKTCCTAASGAFSNQTFAQFNATYTGVVGYLTQNGTVSGAYVGGCNSYSGGAQTLADCLNAAWKDTGVQGRCNFYMSRAERRVSKAAPALRHPPPPPTPNTMVSAGLTSVDCYTSNGFVAMQACCASAMGTYTNVTFAEFNATHPNIVNATAGTNEALSPPLVGGCHSSSAPRPLSDCFDKAKASGIHGVCDYTYKTSRAERGVGAAVWVVFVGLVAGAVLSL</sequence>
<reference evidence="2" key="1">
    <citation type="submission" date="2023-10" db="EMBL/GenBank/DDBJ databases">
        <authorList>
            <person name="Noh H."/>
        </authorList>
    </citation>
    <scope>NUCLEOTIDE SEQUENCE</scope>
    <source>
        <strain evidence="2">DUCC4014</strain>
    </source>
</reference>
<keyword evidence="1" id="KW-1133">Transmembrane helix</keyword>
<gene>
    <name evidence="2" type="ORF">LOC62_02G001859</name>
</gene>
<dbReference type="EMBL" id="CP086715">
    <property type="protein sequence ID" value="WOO78312.1"/>
    <property type="molecule type" value="Genomic_DNA"/>
</dbReference>
<evidence type="ECO:0000256" key="1">
    <source>
        <dbReference type="SAM" id="Phobius"/>
    </source>
</evidence>
<dbReference type="GeneID" id="87805112"/>
<keyword evidence="1" id="KW-0472">Membrane</keyword>